<dbReference type="SUPFAM" id="SSF56235">
    <property type="entry name" value="N-terminal nucleophile aminohydrolases (Ntn hydrolases)"/>
    <property type="match status" value="1"/>
</dbReference>
<reference evidence="2" key="1">
    <citation type="submission" date="2021-10" db="EMBL/GenBank/DDBJ databases">
        <title>Roseicella aerolatum sp. nov., isolated from aerosols of e-waste dismantling site.</title>
        <authorList>
            <person name="Qin T."/>
        </authorList>
    </citation>
    <scope>NUCLEOTIDE SEQUENCE</scope>
    <source>
        <strain evidence="2">GB24</strain>
    </source>
</reference>
<name>A0A9X1I9M3_9PROT</name>
<keyword evidence="3" id="KW-1185">Reference proteome</keyword>
<protein>
    <submittedName>
        <fullName evidence="2">Gamma-glutamyltransferase</fullName>
        <ecNumber evidence="2">2.3.2.2</ecNumber>
    </submittedName>
</protein>
<dbReference type="EC" id="2.3.2.2" evidence="2"/>
<accession>A0A9X1I9M3</accession>
<dbReference type="GO" id="GO:0103068">
    <property type="term" value="F:leukotriene C4 gamma-glutamyl transferase activity"/>
    <property type="evidence" value="ECO:0007669"/>
    <property type="project" value="UniProtKB-EC"/>
</dbReference>
<dbReference type="PANTHER" id="PTHR43199">
    <property type="entry name" value="GLUTATHIONE HYDROLASE"/>
    <property type="match status" value="1"/>
</dbReference>
<dbReference type="InterPro" id="IPR051792">
    <property type="entry name" value="GGT_bact"/>
</dbReference>
<gene>
    <name evidence="2" type="ORF">LHA35_03565</name>
</gene>
<dbReference type="PANTHER" id="PTHR43199:SF1">
    <property type="entry name" value="GLUTATHIONE HYDROLASE PROENZYME"/>
    <property type="match status" value="1"/>
</dbReference>
<dbReference type="RefSeq" id="WP_226604559.1">
    <property type="nucleotide sequence ID" value="NZ_JAJAQI010000003.1"/>
</dbReference>
<evidence type="ECO:0000313" key="3">
    <source>
        <dbReference type="Proteomes" id="UP001139311"/>
    </source>
</evidence>
<dbReference type="EMBL" id="JAJAQI010000003">
    <property type="protein sequence ID" value="MCB4820806.1"/>
    <property type="molecule type" value="Genomic_DNA"/>
</dbReference>
<dbReference type="PRINTS" id="PR01210">
    <property type="entry name" value="GGTRANSPTASE"/>
</dbReference>
<evidence type="ECO:0000256" key="1">
    <source>
        <dbReference type="ARBA" id="ARBA00009381"/>
    </source>
</evidence>
<dbReference type="Pfam" id="PF01019">
    <property type="entry name" value="G_glu_transpept"/>
    <property type="match status" value="1"/>
</dbReference>
<keyword evidence="2" id="KW-0012">Acyltransferase</keyword>
<comment type="similarity">
    <text evidence="1">Belongs to the gamma-glutamyltransferase family.</text>
</comment>
<dbReference type="Proteomes" id="UP001139311">
    <property type="component" value="Unassembled WGS sequence"/>
</dbReference>
<organism evidence="2 3">
    <name type="scientific">Roseicella aerolata</name>
    <dbReference type="NCBI Taxonomy" id="2883479"/>
    <lineage>
        <taxon>Bacteria</taxon>
        <taxon>Pseudomonadati</taxon>
        <taxon>Pseudomonadota</taxon>
        <taxon>Alphaproteobacteria</taxon>
        <taxon>Acetobacterales</taxon>
        <taxon>Roseomonadaceae</taxon>
        <taxon>Roseicella</taxon>
    </lineage>
</organism>
<keyword evidence="2" id="KW-0808">Transferase</keyword>
<dbReference type="InterPro" id="IPR029055">
    <property type="entry name" value="Ntn_hydrolases_N"/>
</dbReference>
<dbReference type="AlphaFoldDB" id="A0A9X1I9M3"/>
<sequence length="510" mass="50128">MTTSAEIRAQAFRMPGVIARRAGTRPGGTGGGVGRLRAATLALGALALAGCETLAGLNPLGPGGPPEGQPGFVRGFLGGIATEDPAAALIGRQVLSAGGTAVDAAVAAGFAMAVTLPSRVGIGGGGACLVFDPAKAATEAVLFLPGAREGVPAGADRPAAVPLLARGLFALHTRKPGRPFEELMAPAEQLARFGTEVSRGLAADLAAVSGPLLADPGAQALFGAPGGGPKAAGERLLQPELAGTLGQLRLAGVGDLHQGTLARRLEEVSRAAGGHLTLEELRTGLPNLAQPIDLPTRGGDRIAFLPPPADGGLAAAASFEALRGGAELAQAAERGLAAAAAWRAGGGDPVRLVSAGDLPPGRFGALPASAGLVAFDRQGTAVSCAFTLNNLFGTGRVAPGMGFLLAAAPGIGAVQPPLLSAAIAYNANVRGFRLAAAASGQQAAPIGVAGPAALHLLRAIPPATALEGGAPGAARVQLASCTNYLPGRPDRCLALSDPRGGGVALGAMDQ</sequence>
<comment type="caution">
    <text evidence="2">The sequence shown here is derived from an EMBL/GenBank/DDBJ whole genome shotgun (WGS) entry which is preliminary data.</text>
</comment>
<proteinExistence type="inferred from homology"/>
<evidence type="ECO:0000313" key="2">
    <source>
        <dbReference type="EMBL" id="MCB4820806.1"/>
    </source>
</evidence>